<name>A0A7J7XZQ5_MYOMY</name>
<accession>A0A7J7XZQ5</accession>
<evidence type="ECO:0000313" key="2">
    <source>
        <dbReference type="Proteomes" id="UP000527355"/>
    </source>
</evidence>
<protein>
    <submittedName>
        <fullName evidence="1">Uncharacterized protein</fullName>
    </submittedName>
</protein>
<comment type="caution">
    <text evidence="1">The sequence shown here is derived from an EMBL/GenBank/DDBJ whole genome shotgun (WGS) entry which is preliminary data.</text>
</comment>
<gene>
    <name evidence="1" type="ORF">mMyoMyo1_011319</name>
</gene>
<keyword evidence="2" id="KW-1185">Reference proteome</keyword>
<sequence>MAREGCQRMREIGYIYQDIYQILAKYNQINKYINNKRFLAAGKETYTYRGKGVKMSPGVGLQLETSVRTQDFSIDRERYTHTHTHTHTHTLTYQLWPLSRPGSSKPLVTTTTPSTQILASKCYFVLKRAGLHGEKADTGLGHGMYR</sequence>
<reference evidence="1 2" key="1">
    <citation type="journal article" date="2020" name="Nature">
        <title>Six reference-quality genomes reveal evolution of bat adaptations.</title>
        <authorList>
            <person name="Jebb D."/>
            <person name="Huang Z."/>
            <person name="Pippel M."/>
            <person name="Hughes G.M."/>
            <person name="Lavrichenko K."/>
            <person name="Devanna P."/>
            <person name="Winkler S."/>
            <person name="Jermiin L.S."/>
            <person name="Skirmuntt E.C."/>
            <person name="Katzourakis A."/>
            <person name="Burkitt-Gray L."/>
            <person name="Ray D.A."/>
            <person name="Sullivan K.A.M."/>
            <person name="Roscito J.G."/>
            <person name="Kirilenko B.M."/>
            <person name="Davalos L.M."/>
            <person name="Corthals A.P."/>
            <person name="Power M.L."/>
            <person name="Jones G."/>
            <person name="Ransome R.D."/>
            <person name="Dechmann D.K.N."/>
            <person name="Locatelli A.G."/>
            <person name="Puechmaille S.J."/>
            <person name="Fedrigo O."/>
            <person name="Jarvis E.D."/>
            <person name="Hiller M."/>
            <person name="Vernes S.C."/>
            <person name="Myers E.W."/>
            <person name="Teeling E.C."/>
        </authorList>
    </citation>
    <scope>NUCLEOTIDE SEQUENCE [LARGE SCALE GENOMIC DNA]</scope>
    <source>
        <strain evidence="1">MMyoMyo1</strain>
        <tissue evidence="1">Flight muscle</tissue>
    </source>
</reference>
<organism evidence="1 2">
    <name type="scientific">Myotis myotis</name>
    <name type="common">Greater mouse-eared bat</name>
    <name type="synonym">Vespertilio myotis</name>
    <dbReference type="NCBI Taxonomy" id="51298"/>
    <lineage>
        <taxon>Eukaryota</taxon>
        <taxon>Metazoa</taxon>
        <taxon>Chordata</taxon>
        <taxon>Craniata</taxon>
        <taxon>Vertebrata</taxon>
        <taxon>Euteleostomi</taxon>
        <taxon>Mammalia</taxon>
        <taxon>Eutheria</taxon>
        <taxon>Laurasiatheria</taxon>
        <taxon>Chiroptera</taxon>
        <taxon>Yangochiroptera</taxon>
        <taxon>Vespertilionidae</taxon>
        <taxon>Myotis</taxon>
    </lineage>
</organism>
<dbReference type="Proteomes" id="UP000527355">
    <property type="component" value="Unassembled WGS sequence"/>
</dbReference>
<proteinExistence type="predicted"/>
<dbReference type="AlphaFoldDB" id="A0A7J7XZQ5"/>
<dbReference type="EMBL" id="JABWUV010000005">
    <property type="protein sequence ID" value="KAF6355119.1"/>
    <property type="molecule type" value="Genomic_DNA"/>
</dbReference>
<evidence type="ECO:0000313" key="1">
    <source>
        <dbReference type="EMBL" id="KAF6355119.1"/>
    </source>
</evidence>